<keyword evidence="1" id="KW-0378">Hydrolase</keyword>
<evidence type="ECO:0000256" key="2">
    <source>
        <dbReference type="SAM" id="SignalP"/>
    </source>
</evidence>
<feature type="domain" description="Glycoside hydrolase family 3 C-terminal" evidence="4">
    <location>
        <begin position="443"/>
        <end position="657"/>
    </location>
</feature>
<evidence type="ECO:0000259" key="4">
    <source>
        <dbReference type="Pfam" id="PF01915"/>
    </source>
</evidence>
<dbReference type="SUPFAM" id="SSF52279">
    <property type="entry name" value="Beta-D-glucan exohydrolase, C-terminal domain"/>
    <property type="match status" value="1"/>
</dbReference>
<feature type="domain" description="Glycoside hydrolase family 3 N-terminal" evidence="3">
    <location>
        <begin position="81"/>
        <end position="402"/>
    </location>
</feature>
<dbReference type="PANTHER" id="PTHR30620:SF77">
    <property type="entry name" value="LYSOSOMAL BETA GLUCOSIDASE-LIKE"/>
    <property type="match status" value="1"/>
</dbReference>
<comment type="caution">
    <text evidence="6">The sequence shown here is derived from an EMBL/GenBank/DDBJ whole genome shotgun (WGS) entry which is preliminary data.</text>
</comment>
<dbReference type="Pfam" id="PF18559">
    <property type="entry name" value="Exop_C"/>
    <property type="match status" value="1"/>
</dbReference>
<evidence type="ECO:0000256" key="1">
    <source>
        <dbReference type="ARBA" id="ARBA00022801"/>
    </source>
</evidence>
<keyword evidence="2" id="KW-0732">Signal</keyword>
<dbReference type="GO" id="GO:0008422">
    <property type="term" value="F:beta-glucosidase activity"/>
    <property type="evidence" value="ECO:0007669"/>
    <property type="project" value="TreeGrafter"/>
</dbReference>
<dbReference type="InterPro" id="IPR002772">
    <property type="entry name" value="Glyco_hydro_3_C"/>
</dbReference>
<dbReference type="Pfam" id="PF01915">
    <property type="entry name" value="Glyco_hydro_3_C"/>
    <property type="match status" value="1"/>
</dbReference>
<evidence type="ECO:0000259" key="3">
    <source>
        <dbReference type="Pfam" id="PF00933"/>
    </source>
</evidence>
<feature type="domain" description="ExoP galactose-binding-like" evidence="5">
    <location>
        <begin position="705"/>
        <end position="846"/>
    </location>
</feature>
<dbReference type="InterPro" id="IPR036962">
    <property type="entry name" value="Glyco_hydro_3_N_sf"/>
</dbReference>
<dbReference type="Gene3D" id="3.20.20.300">
    <property type="entry name" value="Glycoside hydrolase, family 3, N-terminal domain"/>
    <property type="match status" value="1"/>
</dbReference>
<dbReference type="Proteomes" id="UP000004210">
    <property type="component" value="Unassembled WGS sequence"/>
</dbReference>
<dbReference type="Gene3D" id="3.40.50.1700">
    <property type="entry name" value="Glycoside hydrolase family 3 C-terminal domain"/>
    <property type="match status" value="1"/>
</dbReference>
<dbReference type="GO" id="GO:0009251">
    <property type="term" value="P:glucan catabolic process"/>
    <property type="evidence" value="ECO:0007669"/>
    <property type="project" value="TreeGrafter"/>
</dbReference>
<name>I4VVX4_9GAMM</name>
<dbReference type="eggNOG" id="COG1472">
    <property type="taxonomic scope" value="Bacteria"/>
</dbReference>
<keyword evidence="7" id="KW-1185">Reference proteome</keyword>
<evidence type="ECO:0000313" key="6">
    <source>
        <dbReference type="EMBL" id="EIL91365.1"/>
    </source>
</evidence>
<accession>I4VVX4</accession>
<organism evidence="6 7">
    <name type="scientific">Rhodanobacter fulvus Jip2</name>
    <dbReference type="NCBI Taxonomy" id="1163408"/>
    <lineage>
        <taxon>Bacteria</taxon>
        <taxon>Pseudomonadati</taxon>
        <taxon>Pseudomonadota</taxon>
        <taxon>Gammaproteobacteria</taxon>
        <taxon>Lysobacterales</taxon>
        <taxon>Rhodanobacteraceae</taxon>
        <taxon>Rhodanobacter</taxon>
    </lineage>
</organism>
<evidence type="ECO:0000259" key="5">
    <source>
        <dbReference type="Pfam" id="PF18559"/>
    </source>
</evidence>
<protein>
    <submittedName>
        <fullName evidence="6">Glucan 1,4-beta-glucosidase</fullName>
    </submittedName>
</protein>
<dbReference type="EMBL" id="AJXU01000021">
    <property type="protein sequence ID" value="EIL91365.1"/>
    <property type="molecule type" value="Genomic_DNA"/>
</dbReference>
<dbReference type="RefSeq" id="WP_007080511.1">
    <property type="nucleotide sequence ID" value="NZ_AJXU01000021.1"/>
</dbReference>
<dbReference type="STRING" id="1163408.UU9_04352"/>
<evidence type="ECO:0000313" key="7">
    <source>
        <dbReference type="Proteomes" id="UP000004210"/>
    </source>
</evidence>
<sequence>MQLVFRDRRVSIKRAFTTAGALVCAFTVASACSADVKPTPTDGVHSAVVHPDAWPKVKWPFAHDAALEQRVKSLLAKMSDEDKVGQIIQADIASVTPDEVRKYRLGSILAGGNSKPGGKLSGGKAWLELSDAFYHASVDTSDGGLGIPVLFGVDAVHGHNDVVGATIFPQNSALGAMRDPALVAEIAAATAEEARATGINWTFAPTLTVPQDDRWGRAFEGYSEDPAVVASYAAAVVEGLQGKPGSADFLDNAHVIASAKHFVGDGSTKDGKDQGDAEVSEENLRDVASAGYPPAIAAGVQTVMASFSSWNGEKMSGHKGLLTDVLKGRMDFQGFVVGDWNGHGQVPGCTNEDCPQAINAGMDMFMAPDSWRGLYKNTLAEVKSGVIPMSRLDDAVSRILRVKMRLGLFDKGSPSSQISDNPSYALGSPEHRAIARRAVRETLVLLKNHNGILPLNPKQRILVAGDGADNIPKQSGGWTLTWQGTGITNADFPNGQSIWGGIHEQVVAAGGTAQLSVDGKYTQKPDVAIVVYGENPYAEFQGDIPNLLFSPGDSSNLDMIKRLRAQGIPVVSVFLSGRPLWVNPEINASNAFVAAWLPGSEGGGVADVILRTAAGAIDHDFHGKLAYSWPRTAVQTPLNVGQKNYNPQFAFGYGLTYKDKDTLGTLSEVSGVKDSVVAPGLYLQRGKPVTGLALQLTGADGTSVDEVVAPARSRDGSIRITAIDYQAQEDARRVEWSGAGAASVALHAASKLDQDRQTNGDVLLVTTMKVDALAPGKISLAVACGDKCGASVPLDAMLAALPKGEWLRVGVPLKCFREAGADMTKIDVPFRLQSAAKATLSIARVALGTDVDKLVACPTH</sequence>
<dbReference type="AlphaFoldDB" id="I4VVX4"/>
<dbReference type="SUPFAM" id="SSF51445">
    <property type="entry name" value="(Trans)glycosidases"/>
    <property type="match status" value="1"/>
</dbReference>
<dbReference type="Pfam" id="PF00933">
    <property type="entry name" value="Glyco_hydro_3"/>
    <property type="match status" value="1"/>
</dbReference>
<dbReference type="InterPro" id="IPR017853">
    <property type="entry name" value="GH"/>
</dbReference>
<proteinExistence type="predicted"/>
<dbReference type="InterPro" id="IPR041443">
    <property type="entry name" value="Exop_C"/>
</dbReference>
<feature type="signal peptide" evidence="2">
    <location>
        <begin position="1"/>
        <end position="34"/>
    </location>
</feature>
<dbReference type="InterPro" id="IPR051915">
    <property type="entry name" value="Cellulose_Degrad_GH3"/>
</dbReference>
<dbReference type="PRINTS" id="PR00133">
    <property type="entry name" value="GLHYDRLASE3"/>
</dbReference>
<dbReference type="Gene3D" id="2.60.120.430">
    <property type="entry name" value="Galactose-binding lectin"/>
    <property type="match status" value="1"/>
</dbReference>
<feature type="chain" id="PRO_5003696017" evidence="2">
    <location>
        <begin position="35"/>
        <end position="860"/>
    </location>
</feature>
<reference evidence="6 7" key="1">
    <citation type="journal article" date="2012" name="J. Bacteriol.">
        <title>Genome sequences for six rhodanobacter strains, isolated from soils and the terrestrial subsurface, with variable denitrification capabilities.</title>
        <authorList>
            <person name="Kostka J.E."/>
            <person name="Green S.J."/>
            <person name="Rishishwar L."/>
            <person name="Prakash O."/>
            <person name="Katz L.S."/>
            <person name="Marino-Ramirez L."/>
            <person name="Jordan I.K."/>
            <person name="Munk C."/>
            <person name="Ivanova N."/>
            <person name="Mikhailova N."/>
            <person name="Watson D.B."/>
            <person name="Brown S.D."/>
            <person name="Palumbo A.V."/>
            <person name="Brooks S.C."/>
        </authorList>
    </citation>
    <scope>NUCLEOTIDE SEQUENCE [LARGE SCALE GENOMIC DNA]</scope>
    <source>
        <strain evidence="7">Jip2T</strain>
    </source>
</reference>
<dbReference type="PATRIC" id="fig|1163408.3.peg.895"/>
<dbReference type="PROSITE" id="PS51257">
    <property type="entry name" value="PROKAR_LIPOPROTEIN"/>
    <property type="match status" value="1"/>
</dbReference>
<dbReference type="InterPro" id="IPR001764">
    <property type="entry name" value="Glyco_hydro_3_N"/>
</dbReference>
<dbReference type="OrthoDB" id="9781691at2"/>
<gene>
    <name evidence="6" type="ORF">UU9_04352</name>
</gene>
<dbReference type="PANTHER" id="PTHR30620">
    <property type="entry name" value="PERIPLASMIC BETA-GLUCOSIDASE-RELATED"/>
    <property type="match status" value="1"/>
</dbReference>
<dbReference type="InterPro" id="IPR036881">
    <property type="entry name" value="Glyco_hydro_3_C_sf"/>
</dbReference>